<dbReference type="SUPFAM" id="SSF53448">
    <property type="entry name" value="Nucleotide-diphospho-sugar transferases"/>
    <property type="match status" value="1"/>
</dbReference>
<keyword evidence="4" id="KW-1185">Reference proteome</keyword>
<evidence type="ECO:0000259" key="2">
    <source>
        <dbReference type="Pfam" id="PF12804"/>
    </source>
</evidence>
<dbReference type="InterPro" id="IPR029044">
    <property type="entry name" value="Nucleotide-diphossugar_trans"/>
</dbReference>
<evidence type="ECO:0000313" key="4">
    <source>
        <dbReference type="Proteomes" id="UP000324996"/>
    </source>
</evidence>
<sequence>MPPLSYRALILSGRRSSGDPVADAEKVSSKAFAHVGGRPMIDHVIRAVEGSGRMADIQISLPQDCPIEREAPGLAARLARGELLRHQSKEGPSGSVLSVLQAMKPGERLFVTTADHPLLTSDLVCRFLDEADKLDADIAAALAPLDVVKAAREADPADLPPRRGRRTRLAFKDGVFSGCNMFALKAPAAERGIALWQRIEHDRKKPVRLVARLGVWGLLNWLAGRLTLADALGRLGRRVDLLAMPVIMRDADAATDIDSLDDLAMVRAVFARQKARAASPSIDSSSIDAHPINS</sequence>
<dbReference type="Gene3D" id="3.90.550.10">
    <property type="entry name" value="Spore Coat Polysaccharide Biosynthesis Protein SpsA, Chain A"/>
    <property type="match status" value="1"/>
</dbReference>
<name>A0A5A7NC79_9PROT</name>
<accession>A0A5A7NC79</accession>
<dbReference type="GO" id="GO:0016779">
    <property type="term" value="F:nucleotidyltransferase activity"/>
    <property type="evidence" value="ECO:0007669"/>
    <property type="project" value="UniProtKB-ARBA"/>
</dbReference>
<gene>
    <name evidence="3" type="ORF">JCM17846_32190</name>
</gene>
<proteinExistence type="predicted"/>
<comment type="caution">
    <text evidence="3">The sequence shown here is derived from an EMBL/GenBank/DDBJ whole genome shotgun (WGS) entry which is preliminary data.</text>
</comment>
<evidence type="ECO:0000256" key="1">
    <source>
        <dbReference type="ARBA" id="ARBA00022842"/>
    </source>
</evidence>
<feature type="domain" description="MobA-like NTP transferase" evidence="2">
    <location>
        <begin position="28"/>
        <end position="141"/>
    </location>
</feature>
<dbReference type="InterPro" id="IPR025877">
    <property type="entry name" value="MobA-like_NTP_Trfase"/>
</dbReference>
<organism evidence="3 4">
    <name type="scientific">Iodidimonas nitroreducens</name>
    <dbReference type="NCBI Taxonomy" id="1236968"/>
    <lineage>
        <taxon>Bacteria</taxon>
        <taxon>Pseudomonadati</taxon>
        <taxon>Pseudomonadota</taxon>
        <taxon>Alphaproteobacteria</taxon>
        <taxon>Iodidimonadales</taxon>
        <taxon>Iodidimonadaceae</taxon>
        <taxon>Iodidimonas</taxon>
    </lineage>
</organism>
<dbReference type="EMBL" id="BKCN01000028">
    <property type="protein sequence ID" value="GER05537.1"/>
    <property type="molecule type" value="Genomic_DNA"/>
</dbReference>
<protein>
    <recommendedName>
        <fullName evidence="2">MobA-like NTP transferase domain-containing protein</fullName>
    </recommendedName>
</protein>
<dbReference type="RefSeq" id="WP_042086639.1">
    <property type="nucleotide sequence ID" value="NZ_BKCN01000028.1"/>
</dbReference>
<keyword evidence="1" id="KW-0460">Magnesium</keyword>
<dbReference type="Pfam" id="PF12804">
    <property type="entry name" value="NTP_transf_3"/>
    <property type="match status" value="1"/>
</dbReference>
<dbReference type="Proteomes" id="UP000324996">
    <property type="component" value="Unassembled WGS sequence"/>
</dbReference>
<dbReference type="AlphaFoldDB" id="A0A5A7NC79"/>
<reference evidence="3 4" key="1">
    <citation type="submission" date="2019-09" db="EMBL/GenBank/DDBJ databases">
        <title>NBRP : Genome information of microbial organism related human and environment.</title>
        <authorList>
            <person name="Hattori M."/>
            <person name="Oshima K."/>
            <person name="Inaba H."/>
            <person name="Suda W."/>
            <person name="Sakamoto M."/>
            <person name="Iino T."/>
            <person name="Kitahara M."/>
            <person name="Oshida Y."/>
            <person name="Iida T."/>
            <person name="Kudo T."/>
            <person name="Itoh T."/>
            <person name="Ohkuma M."/>
        </authorList>
    </citation>
    <scope>NUCLEOTIDE SEQUENCE [LARGE SCALE GENOMIC DNA]</scope>
    <source>
        <strain evidence="3 4">Q-1</strain>
    </source>
</reference>
<evidence type="ECO:0000313" key="3">
    <source>
        <dbReference type="EMBL" id="GER05537.1"/>
    </source>
</evidence>